<evidence type="ECO:0000313" key="2">
    <source>
        <dbReference type="Proteomes" id="UP001157006"/>
    </source>
</evidence>
<reference evidence="1 2" key="1">
    <citation type="submission" date="2023-01" db="EMBL/GenBank/DDBJ databases">
        <authorList>
            <person name="Kreplak J."/>
        </authorList>
    </citation>
    <scope>NUCLEOTIDE SEQUENCE [LARGE SCALE GENOMIC DNA]</scope>
</reference>
<name>A0AAV0ZUR9_VICFA</name>
<dbReference type="AlphaFoldDB" id="A0AAV0ZUR9"/>
<accession>A0AAV0ZUR9</accession>
<dbReference type="EMBL" id="OX451737">
    <property type="protein sequence ID" value="CAI8601023.1"/>
    <property type="molecule type" value="Genomic_DNA"/>
</dbReference>
<proteinExistence type="predicted"/>
<keyword evidence="2" id="KW-1185">Reference proteome</keyword>
<evidence type="ECO:0000313" key="1">
    <source>
        <dbReference type="EMBL" id="CAI8601023.1"/>
    </source>
</evidence>
<protein>
    <submittedName>
        <fullName evidence="1">Uncharacterized protein</fullName>
    </submittedName>
</protein>
<gene>
    <name evidence="1" type="ORF">VFH_II252360</name>
</gene>
<organism evidence="1 2">
    <name type="scientific">Vicia faba</name>
    <name type="common">Broad bean</name>
    <name type="synonym">Faba vulgaris</name>
    <dbReference type="NCBI Taxonomy" id="3906"/>
    <lineage>
        <taxon>Eukaryota</taxon>
        <taxon>Viridiplantae</taxon>
        <taxon>Streptophyta</taxon>
        <taxon>Embryophyta</taxon>
        <taxon>Tracheophyta</taxon>
        <taxon>Spermatophyta</taxon>
        <taxon>Magnoliopsida</taxon>
        <taxon>eudicotyledons</taxon>
        <taxon>Gunneridae</taxon>
        <taxon>Pentapetalae</taxon>
        <taxon>rosids</taxon>
        <taxon>fabids</taxon>
        <taxon>Fabales</taxon>
        <taxon>Fabaceae</taxon>
        <taxon>Papilionoideae</taxon>
        <taxon>50 kb inversion clade</taxon>
        <taxon>NPAAA clade</taxon>
        <taxon>Hologalegina</taxon>
        <taxon>IRL clade</taxon>
        <taxon>Fabeae</taxon>
        <taxon>Vicia</taxon>
    </lineage>
</organism>
<dbReference type="Proteomes" id="UP001157006">
    <property type="component" value="Chromosome 2"/>
</dbReference>
<sequence>MEGRILEAKEMLNKLELQGENSILSEDELIFKREIISTSHEMSRLNCNIQWPKAQSRWLKEGDANTKYFHRCANKRRKDNEILRLYMNGRRIIEANEIKDNILKHFRFQYLAHGVRAIPKNIEFKRIEDEHNVELVQEFSEVEVAIVVWEYDSNKSPGSDVVNFEFVKEFWEEIK</sequence>